<evidence type="ECO:0000256" key="4">
    <source>
        <dbReference type="ARBA" id="ARBA00012173"/>
    </source>
</evidence>
<dbReference type="GO" id="GO:0033765">
    <property type="term" value="F:steroid dehydrogenase activity, acting on the CH-CH group of donors"/>
    <property type="evidence" value="ECO:0007669"/>
    <property type="project" value="UniProtKB-ARBA"/>
</dbReference>
<keyword evidence="7 13" id="KW-0662">Pyridine nucleotide biosynthesis</keyword>
<dbReference type="EMBL" id="BMMZ01000015">
    <property type="protein sequence ID" value="GGL79939.1"/>
    <property type="molecule type" value="Genomic_DNA"/>
</dbReference>
<dbReference type="SUPFAM" id="SSF46977">
    <property type="entry name" value="Succinate dehydrogenase/fumarate reductase flavoprotein C-terminal domain"/>
    <property type="match status" value="1"/>
</dbReference>
<evidence type="ECO:0000256" key="13">
    <source>
        <dbReference type="RuleBase" id="RU362049"/>
    </source>
</evidence>
<dbReference type="Gene3D" id="3.90.700.10">
    <property type="entry name" value="Succinate dehydrogenase/fumarate reductase flavoprotein, catalytic domain"/>
    <property type="match status" value="1"/>
</dbReference>
<dbReference type="SUPFAM" id="SSF51905">
    <property type="entry name" value="FAD/NAD(P)-binding domain"/>
    <property type="match status" value="1"/>
</dbReference>
<dbReference type="InterPro" id="IPR015939">
    <property type="entry name" value="Fum_Rdtase/Succ_DH_flav-like_C"/>
</dbReference>
<feature type="domain" description="Fumarate reductase/succinate dehydrogenase flavoprotein-like C-terminal" evidence="15">
    <location>
        <begin position="468"/>
        <end position="550"/>
    </location>
</feature>
<evidence type="ECO:0000256" key="10">
    <source>
        <dbReference type="ARBA" id="ARBA00029426"/>
    </source>
</evidence>
<comment type="caution">
    <text evidence="16">The sequence shown here is derived from an EMBL/GenBank/DDBJ whole genome shotgun (WGS) entry which is preliminary data.</text>
</comment>
<protein>
    <recommendedName>
        <fullName evidence="5 12">L-aspartate oxidase</fullName>
        <ecNumber evidence="4 12">1.4.3.16</ecNumber>
    </recommendedName>
</protein>
<sequence length="565" mass="58907">MTMVGPIVAGGVDLPVLPGRIPTATAAWTDETDVIVIGTGAAGLSTAVRLLDAGRRVSVITKAEPGDGSTAWAQGGLAAVLGSDDTIDSHLDDTLVAGAGLCEADAVRELVISAPGAIRRMIELGAHFDLDRDERIALGLEGGHHARRIVHAGGDASGAEVARALAAAFADRALSLSRSASTSSAIMRLHEHTTVVDLLTDDHGVHGVRVIDSDGLIGEITATAVVLASGGIGQAWDTTTNPATATGDGLALALRAGAVLRDLEFTQFHPTVLVVPEEYRRPGDRGVLVSEAVRGEGAVLVDRHGELIMKGRHPLADLAPRDVVSATMHAHLMASGDDHLFLDGTHLGEHVWREHFPSILMLCQARGVDPIHEPIPVRPAEHYSCGGVLATLDGRTTVPGLYAVGEVASTGVQGANRLASNSLTEALIAGDRVGQLLAAGDPEQGRPNTARNRTGFATPAAHRESIVRAVSTGAGVLRDETGLDVLLKSLDQISTQQQATTVAEVEATNLHTVGVLVAAAAQQRTESRGCHRRADFTAPDVGWQRHTLLRLGVDGLEISQQAKES</sequence>
<dbReference type="InterPro" id="IPR027477">
    <property type="entry name" value="Succ_DH/fumarate_Rdtase_cat_sf"/>
</dbReference>
<dbReference type="PANTHER" id="PTHR42716:SF2">
    <property type="entry name" value="L-ASPARTATE OXIDASE, CHLOROPLASTIC"/>
    <property type="match status" value="1"/>
</dbReference>
<dbReference type="PRINTS" id="PR00368">
    <property type="entry name" value="FADPNR"/>
</dbReference>
<evidence type="ECO:0000313" key="16">
    <source>
        <dbReference type="EMBL" id="GGL79939.1"/>
    </source>
</evidence>
<comment type="cofactor">
    <cofactor evidence="1 13">
        <name>FAD</name>
        <dbReference type="ChEBI" id="CHEBI:57692"/>
    </cofactor>
</comment>
<dbReference type="GO" id="GO:0008734">
    <property type="term" value="F:L-aspartate oxidase activity"/>
    <property type="evidence" value="ECO:0007669"/>
    <property type="project" value="UniProtKB-UniRule"/>
</dbReference>
<comment type="pathway">
    <text evidence="2 13">Cofactor biosynthesis; NAD(+) biosynthesis; iminoaspartate from L-aspartate (oxidase route): step 1/1.</text>
</comment>
<dbReference type="AlphaFoldDB" id="A0A917SH35"/>
<dbReference type="GO" id="GO:0005737">
    <property type="term" value="C:cytoplasm"/>
    <property type="evidence" value="ECO:0007669"/>
    <property type="project" value="UniProtKB-SubCell"/>
</dbReference>
<feature type="domain" description="FAD-dependent oxidoreductase 2 FAD-binding" evidence="14">
    <location>
        <begin position="33"/>
        <end position="423"/>
    </location>
</feature>
<dbReference type="Proteomes" id="UP000613840">
    <property type="component" value="Unassembled WGS sequence"/>
</dbReference>
<dbReference type="PRINTS" id="PR00411">
    <property type="entry name" value="PNDRDTASEI"/>
</dbReference>
<comment type="catalytic activity">
    <reaction evidence="11">
        <text>L-aspartate + O2 = iminosuccinate + H2O2</text>
        <dbReference type="Rhea" id="RHEA:25876"/>
        <dbReference type="ChEBI" id="CHEBI:15379"/>
        <dbReference type="ChEBI" id="CHEBI:16240"/>
        <dbReference type="ChEBI" id="CHEBI:29991"/>
        <dbReference type="ChEBI" id="CHEBI:77875"/>
        <dbReference type="EC" id="1.4.3.16"/>
    </reaction>
    <physiologicalReaction direction="left-to-right" evidence="11">
        <dbReference type="Rhea" id="RHEA:25877"/>
    </physiologicalReaction>
</comment>
<keyword evidence="17" id="KW-1185">Reference proteome</keyword>
<evidence type="ECO:0000256" key="6">
    <source>
        <dbReference type="ARBA" id="ARBA00022630"/>
    </source>
</evidence>
<evidence type="ECO:0000256" key="9">
    <source>
        <dbReference type="ARBA" id="ARBA00023002"/>
    </source>
</evidence>
<evidence type="ECO:0000259" key="14">
    <source>
        <dbReference type="Pfam" id="PF00890"/>
    </source>
</evidence>
<comment type="subcellular location">
    <subcellularLocation>
        <location evidence="13">Cytoplasm</location>
    </subcellularLocation>
</comment>
<evidence type="ECO:0000256" key="3">
    <source>
        <dbReference type="ARBA" id="ARBA00008562"/>
    </source>
</evidence>
<evidence type="ECO:0000256" key="11">
    <source>
        <dbReference type="ARBA" id="ARBA00048305"/>
    </source>
</evidence>
<organism evidence="16 17">
    <name type="scientific">Microlunatus endophyticus</name>
    <dbReference type="NCBI Taxonomy" id="1716077"/>
    <lineage>
        <taxon>Bacteria</taxon>
        <taxon>Bacillati</taxon>
        <taxon>Actinomycetota</taxon>
        <taxon>Actinomycetes</taxon>
        <taxon>Propionibacteriales</taxon>
        <taxon>Propionibacteriaceae</taxon>
        <taxon>Microlunatus</taxon>
    </lineage>
</organism>
<dbReference type="Gene3D" id="1.20.58.100">
    <property type="entry name" value="Fumarate reductase/succinate dehydrogenase flavoprotein-like, C-terminal domain"/>
    <property type="match status" value="1"/>
</dbReference>
<evidence type="ECO:0000313" key="17">
    <source>
        <dbReference type="Proteomes" id="UP000613840"/>
    </source>
</evidence>
<dbReference type="InterPro" id="IPR003953">
    <property type="entry name" value="FAD-dep_OxRdtase_2_FAD-bd"/>
</dbReference>
<dbReference type="InterPro" id="IPR005288">
    <property type="entry name" value="NadB"/>
</dbReference>
<accession>A0A917SH35</accession>
<dbReference type="Gene3D" id="3.50.50.60">
    <property type="entry name" value="FAD/NAD(P)-binding domain"/>
    <property type="match status" value="1"/>
</dbReference>
<dbReference type="SUPFAM" id="SSF56425">
    <property type="entry name" value="Succinate dehydrogenase/fumarate reductase flavoprotein, catalytic domain"/>
    <property type="match status" value="1"/>
</dbReference>
<evidence type="ECO:0000256" key="2">
    <source>
        <dbReference type="ARBA" id="ARBA00004950"/>
    </source>
</evidence>
<dbReference type="PANTHER" id="PTHR42716">
    <property type="entry name" value="L-ASPARTATE OXIDASE"/>
    <property type="match status" value="1"/>
</dbReference>
<evidence type="ECO:0000256" key="8">
    <source>
        <dbReference type="ARBA" id="ARBA00022827"/>
    </source>
</evidence>
<dbReference type="InterPro" id="IPR036188">
    <property type="entry name" value="FAD/NAD-bd_sf"/>
</dbReference>
<comment type="function">
    <text evidence="10">Catalyzes the oxidation of L-aspartate to iminoaspartate, the first step in the de novo biosynthesis of NAD(+).</text>
</comment>
<evidence type="ECO:0000256" key="1">
    <source>
        <dbReference type="ARBA" id="ARBA00001974"/>
    </source>
</evidence>
<dbReference type="Pfam" id="PF00890">
    <property type="entry name" value="FAD_binding_2"/>
    <property type="match status" value="1"/>
</dbReference>
<keyword evidence="6 13" id="KW-0285">Flavoprotein</keyword>
<keyword evidence="8 13" id="KW-0274">FAD</keyword>
<dbReference type="GO" id="GO:0034628">
    <property type="term" value="P:'de novo' NAD+ biosynthetic process from L-aspartate"/>
    <property type="evidence" value="ECO:0007669"/>
    <property type="project" value="TreeGrafter"/>
</dbReference>
<dbReference type="InterPro" id="IPR037099">
    <property type="entry name" value="Fum_R/Succ_DH_flav-like_C_sf"/>
</dbReference>
<dbReference type="EC" id="1.4.3.16" evidence="4 12"/>
<evidence type="ECO:0000256" key="7">
    <source>
        <dbReference type="ARBA" id="ARBA00022642"/>
    </source>
</evidence>
<gene>
    <name evidence="16" type="primary">nadB</name>
    <name evidence="16" type="ORF">GCM10011575_42770</name>
</gene>
<keyword evidence="9 13" id="KW-0560">Oxidoreductase</keyword>
<dbReference type="Pfam" id="PF02910">
    <property type="entry name" value="Succ_DH_flav_C"/>
    <property type="match status" value="1"/>
</dbReference>
<name>A0A917SH35_9ACTN</name>
<comment type="similarity">
    <text evidence="3 13">Belongs to the FAD-dependent oxidoreductase 2 family. NadB subfamily.</text>
</comment>
<evidence type="ECO:0000256" key="12">
    <source>
        <dbReference type="NCBIfam" id="TIGR00551"/>
    </source>
</evidence>
<reference evidence="16" key="1">
    <citation type="journal article" date="2014" name="Int. J. Syst. Evol. Microbiol.">
        <title>Complete genome sequence of Corynebacterium casei LMG S-19264T (=DSM 44701T), isolated from a smear-ripened cheese.</title>
        <authorList>
            <consortium name="US DOE Joint Genome Institute (JGI-PGF)"/>
            <person name="Walter F."/>
            <person name="Albersmeier A."/>
            <person name="Kalinowski J."/>
            <person name="Ruckert C."/>
        </authorList>
    </citation>
    <scope>NUCLEOTIDE SEQUENCE</scope>
    <source>
        <strain evidence="16">CGMCC 4.7306</strain>
    </source>
</reference>
<evidence type="ECO:0000259" key="15">
    <source>
        <dbReference type="Pfam" id="PF02910"/>
    </source>
</evidence>
<reference evidence="16" key="2">
    <citation type="submission" date="2020-09" db="EMBL/GenBank/DDBJ databases">
        <authorList>
            <person name="Sun Q."/>
            <person name="Zhou Y."/>
        </authorList>
    </citation>
    <scope>NUCLEOTIDE SEQUENCE</scope>
    <source>
        <strain evidence="16">CGMCC 4.7306</strain>
    </source>
</reference>
<dbReference type="NCBIfam" id="TIGR00551">
    <property type="entry name" value="nadB"/>
    <property type="match status" value="1"/>
</dbReference>
<dbReference type="FunFam" id="3.90.700.10:FF:000002">
    <property type="entry name" value="L-aspartate oxidase"/>
    <property type="match status" value="1"/>
</dbReference>
<proteinExistence type="inferred from homology"/>
<evidence type="ECO:0000256" key="5">
    <source>
        <dbReference type="ARBA" id="ARBA00021901"/>
    </source>
</evidence>